<dbReference type="Gene3D" id="3.30.420.10">
    <property type="entry name" value="Ribonuclease H-like superfamily/Ribonuclease H"/>
    <property type="match status" value="1"/>
</dbReference>
<feature type="region of interest" description="Disordered" evidence="2">
    <location>
        <begin position="734"/>
        <end position="760"/>
    </location>
</feature>
<dbReference type="Proteomes" id="UP000009027">
    <property type="component" value="Unassembled WGS sequence"/>
</dbReference>
<dbReference type="AlphaFoldDB" id="F9WRH9"/>
<feature type="domain" description="C2H2-type" evidence="3">
    <location>
        <begin position="941"/>
        <end position="968"/>
    </location>
</feature>
<accession>F9WRH9</accession>
<evidence type="ECO:0000259" key="4">
    <source>
        <dbReference type="PROSITE" id="PS50878"/>
    </source>
</evidence>
<evidence type="ECO:0000313" key="6">
    <source>
        <dbReference type="EMBL" id="CCD20163.1"/>
    </source>
</evidence>
<dbReference type="SUPFAM" id="SSF57667">
    <property type="entry name" value="beta-beta-alpha zinc fingers"/>
    <property type="match status" value="2"/>
</dbReference>
<name>F9WRH9_TRYVY</name>
<feature type="compositionally biased region" description="Gly residues" evidence="2">
    <location>
        <begin position="905"/>
        <end position="917"/>
    </location>
</feature>
<proteinExistence type="predicted"/>
<feature type="region of interest" description="Disordered" evidence="2">
    <location>
        <begin position="780"/>
        <end position="806"/>
    </location>
</feature>
<feature type="compositionally biased region" description="Basic and acidic residues" evidence="2">
    <location>
        <begin position="739"/>
        <end position="749"/>
    </location>
</feature>
<protein>
    <submittedName>
        <fullName evidence="6">Reverse transcriptase (RNA-dependent DNA polymerase)</fullName>
    </submittedName>
</protein>
<keyword evidence="1" id="KW-0863">Zinc-finger</keyword>
<dbReference type="PROSITE" id="PS50879">
    <property type="entry name" value="RNASE_H_1"/>
    <property type="match status" value="1"/>
</dbReference>
<dbReference type="Pfam" id="PF00096">
    <property type="entry name" value="zf-C2H2"/>
    <property type="match status" value="2"/>
</dbReference>
<keyword evidence="7" id="KW-1185">Reference proteome</keyword>
<dbReference type="PROSITE" id="PS00028">
    <property type="entry name" value="ZINC_FINGER_C2H2_1"/>
    <property type="match status" value="2"/>
</dbReference>
<dbReference type="Pfam" id="PF00078">
    <property type="entry name" value="RVT_1"/>
    <property type="match status" value="1"/>
</dbReference>
<dbReference type="InterPro" id="IPR036236">
    <property type="entry name" value="Znf_C2H2_sf"/>
</dbReference>
<evidence type="ECO:0000256" key="2">
    <source>
        <dbReference type="SAM" id="MobiDB-lite"/>
    </source>
</evidence>
<dbReference type="InterPro" id="IPR000477">
    <property type="entry name" value="RT_dom"/>
</dbReference>
<organism evidence="6 7">
    <name type="scientific">Trypanosoma vivax (strain Y486)</name>
    <dbReference type="NCBI Taxonomy" id="1055687"/>
    <lineage>
        <taxon>Eukaryota</taxon>
        <taxon>Discoba</taxon>
        <taxon>Euglenozoa</taxon>
        <taxon>Kinetoplastea</taxon>
        <taxon>Metakinetoplastina</taxon>
        <taxon>Trypanosomatida</taxon>
        <taxon>Trypanosomatidae</taxon>
        <taxon>Trypanosoma</taxon>
        <taxon>Duttonella</taxon>
    </lineage>
</organism>
<dbReference type="SUPFAM" id="SSF53098">
    <property type="entry name" value="Ribonuclease H-like"/>
    <property type="match status" value="1"/>
</dbReference>
<evidence type="ECO:0000259" key="5">
    <source>
        <dbReference type="PROSITE" id="PS50879"/>
    </source>
</evidence>
<feature type="region of interest" description="Disordered" evidence="2">
    <location>
        <begin position="878"/>
        <end position="934"/>
    </location>
</feature>
<evidence type="ECO:0000313" key="7">
    <source>
        <dbReference type="Proteomes" id="UP000009027"/>
    </source>
</evidence>
<feature type="domain" description="C2H2-type" evidence="3">
    <location>
        <begin position="709"/>
        <end position="731"/>
    </location>
</feature>
<dbReference type="GO" id="GO:0008270">
    <property type="term" value="F:zinc ion binding"/>
    <property type="evidence" value="ECO:0007669"/>
    <property type="project" value="UniProtKB-KW"/>
</dbReference>
<dbReference type="InterPro" id="IPR013087">
    <property type="entry name" value="Znf_C2H2_type"/>
</dbReference>
<feature type="compositionally biased region" description="Basic and acidic residues" evidence="2">
    <location>
        <begin position="878"/>
        <end position="898"/>
    </location>
</feature>
<dbReference type="InterPro" id="IPR012337">
    <property type="entry name" value="RNaseH-like_sf"/>
</dbReference>
<dbReference type="EMBL" id="CAEX01004974">
    <property type="protein sequence ID" value="CCD20163.1"/>
    <property type="molecule type" value="Genomic_DNA"/>
</dbReference>
<dbReference type="GO" id="GO:0003676">
    <property type="term" value="F:nucleic acid binding"/>
    <property type="evidence" value="ECO:0007669"/>
    <property type="project" value="InterPro"/>
</dbReference>
<keyword evidence="6" id="KW-0808">Transferase</keyword>
<reference evidence="6 7" key="1">
    <citation type="journal article" date="2012" name="Proc. Natl. Acad. Sci. U.S.A.">
        <title>Antigenic diversity is generated by distinct evolutionary mechanisms in African trypanosome species.</title>
        <authorList>
            <person name="Jackson A.P."/>
            <person name="Berry A."/>
            <person name="Aslett M."/>
            <person name="Allison H.C."/>
            <person name="Burton P."/>
            <person name="Vavrova-Anderson J."/>
            <person name="Brown R."/>
            <person name="Browne H."/>
            <person name="Corton N."/>
            <person name="Hauser H."/>
            <person name="Gamble J."/>
            <person name="Gilderthorp R."/>
            <person name="Marcello L."/>
            <person name="McQuillan J."/>
            <person name="Otto T.D."/>
            <person name="Quail M.A."/>
            <person name="Sanders M.J."/>
            <person name="van Tonder A."/>
            <person name="Ginger M.L."/>
            <person name="Field M.C."/>
            <person name="Barry J.D."/>
            <person name="Hertz-Fowler C."/>
            <person name="Berriman M."/>
        </authorList>
    </citation>
    <scope>NUCLEOTIDE SEQUENCE</scope>
    <source>
        <strain evidence="6 7">Y486</strain>
    </source>
</reference>
<keyword evidence="1" id="KW-0479">Metal-binding</keyword>
<dbReference type="GO" id="GO:0003964">
    <property type="term" value="F:RNA-directed DNA polymerase activity"/>
    <property type="evidence" value="ECO:0007669"/>
    <property type="project" value="UniProtKB-KW"/>
</dbReference>
<dbReference type="PROSITE" id="PS50878">
    <property type="entry name" value="RT_POL"/>
    <property type="match status" value="1"/>
</dbReference>
<dbReference type="PANTHER" id="PTHR33332">
    <property type="entry name" value="REVERSE TRANSCRIPTASE DOMAIN-CONTAINING PROTEIN"/>
    <property type="match status" value="1"/>
</dbReference>
<feature type="domain" description="Reverse transcriptase" evidence="4">
    <location>
        <begin position="1"/>
        <end position="190"/>
    </location>
</feature>
<keyword evidence="6" id="KW-0695">RNA-directed DNA polymerase</keyword>
<evidence type="ECO:0000256" key="1">
    <source>
        <dbReference type="PROSITE-ProRule" id="PRU00042"/>
    </source>
</evidence>
<feature type="region of interest" description="Disordered" evidence="2">
    <location>
        <begin position="623"/>
        <end position="651"/>
    </location>
</feature>
<keyword evidence="6" id="KW-0548">Nucleotidyltransferase</keyword>
<dbReference type="SMART" id="SM00355">
    <property type="entry name" value="ZnF_C2H2"/>
    <property type="match status" value="6"/>
</dbReference>
<keyword evidence="1" id="KW-0862">Zinc</keyword>
<feature type="domain" description="RNase H type-1" evidence="5">
    <location>
        <begin position="391"/>
        <end position="531"/>
    </location>
</feature>
<dbReference type="Gene3D" id="3.30.160.60">
    <property type="entry name" value="Classic Zinc Finger"/>
    <property type="match status" value="2"/>
</dbReference>
<dbReference type="InterPro" id="IPR002156">
    <property type="entry name" value="RNaseH_domain"/>
</dbReference>
<dbReference type="GO" id="GO:0004523">
    <property type="term" value="F:RNA-DNA hybrid ribonuclease activity"/>
    <property type="evidence" value="ECO:0007669"/>
    <property type="project" value="InterPro"/>
</dbReference>
<gene>
    <name evidence="6" type="ORF">TvY486_0029350</name>
</gene>
<feature type="compositionally biased region" description="Basic and acidic residues" evidence="2">
    <location>
        <begin position="781"/>
        <end position="792"/>
    </location>
</feature>
<dbReference type="PROSITE" id="PS50157">
    <property type="entry name" value="ZINC_FINGER_C2H2_2"/>
    <property type="match status" value="2"/>
</dbReference>
<sequence length="1013" mass="112924">MKVTSSVRRRKGGEKTAAVFIDYARAFDSVDHGCIVKELLSFGVEKHLVAWIAGFLKGRTAKVRVNNTLSEDISLTCGVPQGSVLGPLLFIVTVDSLSRRLNCIPGLQHGFFADDLTIVCTSADLGEIQQTIQQGLDCITILSKTCCVEVLAEKTEYMLFGARDTNLLSLKVGRTALKKERAPKLLALTMQPHKGLSKHVMCMKAAANTALLQLRAVASPEWGPDREKLRAFYLALVQAKMCYGVASWWFDTSLSDRERLERVQTQAAHIVAGIPKAANREDALREARLKPINEVAHRRALEYYLRLKVKGPVHAKVADSIFPPEHPIHVRLAKAQHLNSTIDSPEKTHDAKVLQWARRVHFNITTPGGLKADAPEKDKKVHTMRPVQRFRDFDYQVWTDGSVVLDVSSGAGALVYPKDGRGEKVVLGAGSLACSHRAECVAMEAGLKRLVDVMELSKTHRTRVVAFTGSLSLLMLSAGPAGVEGAMLRRIWDLILHIVRLRASVNFQFVFSHCGVPRNQAADKAAEQGNAKPQSYPAWATDIVTGVERQVRNEMYRAFEEGRMPRTHGSALLDHVRPAPKHTKVDRLGESLLAQFGTSTAKHFGWLHRVLARKMDQLESRWCGKQNETSDAAEEHPSPVTGADSETAPDLGIATRQSDPIICPLCDLVRSRRQAGVVHLVKIHGLERDCALALTKKARRAALTYKNGYTCHVCGDAFGRRGLLVEHMATHPPDVVPTVEERPKRPREEDTADDGNALKCPWGVRRGGTAHAWLRKHMLQKHPEKQLSRESEEAQDALVSDGEAEQEQQQQKEFVCQQCHRVLKSKTWLTRHKCEPTSIINSEDSNVEEQSVTAACPICGKECHYRWLLRHMLTKHPGHDESLRAQPRAKPERKDMRSEAQSQGEGSGPLGSAGDGNGDAERPRKRPRVGRHTEEEEGRDYVCGRCGSAYKQWYSLVWHTRTHHKNATTVKRKMKDGTVAVTPLLQRSLQCPYCPMKCALRQYLTMRLQAKHG</sequence>
<evidence type="ECO:0000259" key="3">
    <source>
        <dbReference type="PROSITE" id="PS50157"/>
    </source>
</evidence>
<dbReference type="InterPro" id="IPR036397">
    <property type="entry name" value="RNaseH_sf"/>
</dbReference>